<protein>
    <submittedName>
        <fullName evidence="1">Uncharacterized protein</fullName>
    </submittedName>
</protein>
<accession>G2Y6M5</accession>
<evidence type="ECO:0000313" key="2">
    <source>
        <dbReference type="Proteomes" id="UP000008177"/>
    </source>
</evidence>
<dbReference type="Proteomes" id="UP000008177">
    <property type="component" value="Unplaced contigs"/>
</dbReference>
<reference evidence="2" key="1">
    <citation type="journal article" date="2011" name="PLoS Genet.">
        <title>Genomic analysis of the necrotrophic fungal pathogens Sclerotinia sclerotiorum and Botrytis cinerea.</title>
        <authorList>
            <person name="Amselem J."/>
            <person name="Cuomo C.A."/>
            <person name="van Kan J.A."/>
            <person name="Viaud M."/>
            <person name="Benito E.P."/>
            <person name="Couloux A."/>
            <person name="Coutinho P.M."/>
            <person name="de Vries R.P."/>
            <person name="Dyer P.S."/>
            <person name="Fillinger S."/>
            <person name="Fournier E."/>
            <person name="Gout L."/>
            <person name="Hahn M."/>
            <person name="Kohn L."/>
            <person name="Lapalu N."/>
            <person name="Plummer K.M."/>
            <person name="Pradier J.M."/>
            <person name="Quevillon E."/>
            <person name="Sharon A."/>
            <person name="Simon A."/>
            <person name="ten Have A."/>
            <person name="Tudzynski B."/>
            <person name="Tudzynski P."/>
            <person name="Wincker P."/>
            <person name="Andrew M."/>
            <person name="Anthouard V."/>
            <person name="Beever R.E."/>
            <person name="Beffa R."/>
            <person name="Benoit I."/>
            <person name="Bouzid O."/>
            <person name="Brault B."/>
            <person name="Chen Z."/>
            <person name="Choquer M."/>
            <person name="Collemare J."/>
            <person name="Cotton P."/>
            <person name="Danchin E.G."/>
            <person name="Da Silva C."/>
            <person name="Gautier A."/>
            <person name="Giraud C."/>
            <person name="Giraud T."/>
            <person name="Gonzalez C."/>
            <person name="Grossetete S."/>
            <person name="Guldener U."/>
            <person name="Henrissat B."/>
            <person name="Howlett B.J."/>
            <person name="Kodira C."/>
            <person name="Kretschmer M."/>
            <person name="Lappartient A."/>
            <person name="Leroch M."/>
            <person name="Levis C."/>
            <person name="Mauceli E."/>
            <person name="Neuveglise C."/>
            <person name="Oeser B."/>
            <person name="Pearson M."/>
            <person name="Poulain J."/>
            <person name="Poussereau N."/>
            <person name="Quesneville H."/>
            <person name="Rascle C."/>
            <person name="Schumacher J."/>
            <person name="Segurens B."/>
            <person name="Sexton A."/>
            <person name="Silva E."/>
            <person name="Sirven C."/>
            <person name="Soanes D.M."/>
            <person name="Talbot N.J."/>
            <person name="Templeton M."/>
            <person name="Yandava C."/>
            <person name="Yarden O."/>
            <person name="Zeng Q."/>
            <person name="Rollins J.A."/>
            <person name="Lebrun M.H."/>
            <person name="Dickman M."/>
        </authorList>
    </citation>
    <scope>NUCLEOTIDE SEQUENCE [LARGE SCALE GENOMIC DNA]</scope>
    <source>
        <strain evidence="2">T4</strain>
    </source>
</reference>
<dbReference type="HOGENOM" id="CLU_3335472_0_0_1"/>
<dbReference type="AlphaFoldDB" id="G2Y6M5"/>
<organism evidence="1 2">
    <name type="scientific">Botryotinia fuckeliana (strain T4)</name>
    <name type="common">Noble rot fungus</name>
    <name type="synonym">Botrytis cinerea</name>
    <dbReference type="NCBI Taxonomy" id="999810"/>
    <lineage>
        <taxon>Eukaryota</taxon>
        <taxon>Fungi</taxon>
        <taxon>Dikarya</taxon>
        <taxon>Ascomycota</taxon>
        <taxon>Pezizomycotina</taxon>
        <taxon>Leotiomycetes</taxon>
        <taxon>Helotiales</taxon>
        <taxon>Sclerotiniaceae</taxon>
        <taxon>Botrytis</taxon>
    </lineage>
</organism>
<name>G2Y6M5_BOTF4</name>
<evidence type="ECO:0000313" key="1">
    <source>
        <dbReference type="EMBL" id="CCD48277.1"/>
    </source>
</evidence>
<sequence length="38" mass="4359">MPTLAILSIKADERRVEVERIQQGDMILANSISMIRLF</sequence>
<gene>
    <name evidence="1" type="ORF">BofuT4_uP106610.1</name>
</gene>
<dbReference type="InParanoid" id="G2Y6M5"/>
<proteinExistence type="predicted"/>
<dbReference type="EMBL" id="FQ790293">
    <property type="protein sequence ID" value="CCD48277.1"/>
    <property type="molecule type" value="Genomic_DNA"/>
</dbReference>